<evidence type="ECO:0000313" key="8">
    <source>
        <dbReference type="EMBL" id="KNG93542.1"/>
    </source>
</evidence>
<organism evidence="8 9">
    <name type="scientific">Pseudaestuariivita atlantica</name>
    <dbReference type="NCBI Taxonomy" id="1317121"/>
    <lineage>
        <taxon>Bacteria</taxon>
        <taxon>Pseudomonadati</taxon>
        <taxon>Pseudomonadota</taxon>
        <taxon>Alphaproteobacteria</taxon>
        <taxon>Rhodobacterales</taxon>
        <taxon>Paracoccaceae</taxon>
        <taxon>Pseudaestuariivita</taxon>
    </lineage>
</organism>
<dbReference type="EMBL" id="AQQZ01000004">
    <property type="protein sequence ID" value="KNG93542.1"/>
    <property type="molecule type" value="Genomic_DNA"/>
</dbReference>
<dbReference type="PANTHER" id="PTHR42784:SF1">
    <property type="entry name" value="PYRANOSE 2-OXIDASE"/>
    <property type="match status" value="1"/>
</dbReference>
<dbReference type="Proteomes" id="UP000036938">
    <property type="component" value="Unassembled WGS sequence"/>
</dbReference>
<keyword evidence="5" id="KW-0560">Oxidoreductase</keyword>
<dbReference type="Pfam" id="PF05199">
    <property type="entry name" value="GMC_oxred_C"/>
    <property type="match status" value="1"/>
</dbReference>
<comment type="similarity">
    <text evidence="2">Belongs to the GMC oxidoreductase family.</text>
</comment>
<evidence type="ECO:0000256" key="5">
    <source>
        <dbReference type="ARBA" id="ARBA00023002"/>
    </source>
</evidence>
<evidence type="ECO:0000256" key="2">
    <source>
        <dbReference type="ARBA" id="ARBA00010790"/>
    </source>
</evidence>
<dbReference type="Pfam" id="PF00732">
    <property type="entry name" value="GMC_oxred_N"/>
    <property type="match status" value="1"/>
</dbReference>
<dbReference type="InterPro" id="IPR000172">
    <property type="entry name" value="GMC_OxRdtase_N"/>
</dbReference>
<protein>
    <submittedName>
        <fullName evidence="8">Glucose-methanol-choline oxidoreductase</fullName>
    </submittedName>
</protein>
<dbReference type="SUPFAM" id="SSF51905">
    <property type="entry name" value="FAD/NAD(P)-binding domain"/>
    <property type="match status" value="1"/>
</dbReference>
<dbReference type="InterPro" id="IPR036188">
    <property type="entry name" value="FAD/NAD-bd_sf"/>
</dbReference>
<evidence type="ECO:0000259" key="7">
    <source>
        <dbReference type="Pfam" id="PF05199"/>
    </source>
</evidence>
<dbReference type="Gene3D" id="3.50.50.60">
    <property type="entry name" value="FAD/NAD(P)-binding domain"/>
    <property type="match status" value="2"/>
</dbReference>
<dbReference type="STRING" id="1317121.ATO11_10010"/>
<dbReference type="PATRIC" id="fig|1317121.7.peg.2678"/>
<dbReference type="InterPro" id="IPR051473">
    <property type="entry name" value="P2Ox-like"/>
</dbReference>
<dbReference type="RefSeq" id="WP_050530728.1">
    <property type="nucleotide sequence ID" value="NZ_AQQZ01000004.1"/>
</dbReference>
<accession>A0A0L1JPA4</accession>
<dbReference type="OrthoDB" id="9798604at2"/>
<evidence type="ECO:0000313" key="9">
    <source>
        <dbReference type="Proteomes" id="UP000036938"/>
    </source>
</evidence>
<reference evidence="8 9" key="1">
    <citation type="journal article" date="2015" name="Int. J. Syst. Evol. Microbiol.">
        <title>Aestuariivita atlantica sp. nov., isolated from deep sea sediment of the Atlantic Ocean.</title>
        <authorList>
            <person name="Li G."/>
            <person name="Lai Q."/>
            <person name="Du Y."/>
            <person name="Liu X."/>
            <person name="Sun F."/>
            <person name="Shao Z."/>
        </authorList>
    </citation>
    <scope>NUCLEOTIDE SEQUENCE [LARGE SCALE GENOMIC DNA]</scope>
    <source>
        <strain evidence="8 9">22II-S11-z3</strain>
    </source>
</reference>
<comment type="caution">
    <text evidence="8">The sequence shown here is derived from an EMBL/GenBank/DDBJ whole genome shotgun (WGS) entry which is preliminary data.</text>
</comment>
<feature type="domain" description="Glucose-methanol-choline oxidoreductase C-terminal" evidence="7">
    <location>
        <begin position="451"/>
        <end position="510"/>
    </location>
</feature>
<dbReference type="AlphaFoldDB" id="A0A0L1JPA4"/>
<proteinExistence type="inferred from homology"/>
<dbReference type="PANTHER" id="PTHR42784">
    <property type="entry name" value="PYRANOSE 2-OXIDASE"/>
    <property type="match status" value="1"/>
</dbReference>
<dbReference type="GO" id="GO:0050660">
    <property type="term" value="F:flavin adenine dinucleotide binding"/>
    <property type="evidence" value="ECO:0007669"/>
    <property type="project" value="InterPro"/>
</dbReference>
<evidence type="ECO:0000256" key="3">
    <source>
        <dbReference type="ARBA" id="ARBA00022630"/>
    </source>
</evidence>
<keyword evidence="9" id="KW-1185">Reference proteome</keyword>
<name>A0A0L1JPA4_9RHOB</name>
<evidence type="ECO:0000259" key="6">
    <source>
        <dbReference type="Pfam" id="PF00732"/>
    </source>
</evidence>
<sequence>MSAELFSRDWDVVVIGTGMGGGTMGRALAEAGLKVLFVEKGPAGHRTEEQAIDPGIFDPQARLLRGAWPGQMQATIDGRASRFHGPVGAGLGGSSVFYAATLERPERHDLDASNTRPHPTGGWPVSFDAFLPWFDAAQRMYHVAGGDDPLSDIPHAVAEAHPMGAGDAAMADSFRRSGLHPYALHSAVRHLPGCRDCLGHKCPRPCKMDGRSAGVEPALATGNAALATRTEAVRFEGQEAAISGLVVRHDGAEHVIRARRYVLAGGAFGSPRLLFNSASEAWPEGCANGAGQVGRHLMFHLNEMLAIWPRRGEAFAGPSKAIGLRDLYHRDDQRFGMVQAMGIEASYGDIVHVLNGMYDRSALARFRQLRHLTRIPAAIAARVLGEAKVFVGLMEDLPYADNRVLPSPADDPDALRFTYSLRPELLSRRRAFRRAMKRAFRAHRTLFLTRTPELNFGHGCGTLRFGTDPATSVLRPDCRAHEVANLYVADASFMPTSAGVNPSLTIAANALRVADHLAKDMAHDP</sequence>
<dbReference type="GO" id="GO:0016614">
    <property type="term" value="F:oxidoreductase activity, acting on CH-OH group of donors"/>
    <property type="evidence" value="ECO:0007669"/>
    <property type="project" value="InterPro"/>
</dbReference>
<keyword evidence="4" id="KW-0274">FAD</keyword>
<feature type="domain" description="Glucose-methanol-choline oxidoreductase N-terminal" evidence="6">
    <location>
        <begin position="80"/>
        <end position="301"/>
    </location>
</feature>
<evidence type="ECO:0000256" key="4">
    <source>
        <dbReference type="ARBA" id="ARBA00022827"/>
    </source>
</evidence>
<dbReference type="InterPro" id="IPR007867">
    <property type="entry name" value="GMC_OxRtase_C"/>
</dbReference>
<gene>
    <name evidence="8" type="ORF">ATO11_10010</name>
</gene>
<keyword evidence="3" id="KW-0285">Flavoprotein</keyword>
<comment type="cofactor">
    <cofactor evidence="1">
        <name>FAD</name>
        <dbReference type="ChEBI" id="CHEBI:57692"/>
    </cofactor>
</comment>
<evidence type="ECO:0000256" key="1">
    <source>
        <dbReference type="ARBA" id="ARBA00001974"/>
    </source>
</evidence>